<evidence type="ECO:0000313" key="2">
    <source>
        <dbReference type="Proteomes" id="UP000024635"/>
    </source>
</evidence>
<name>A0A016VAC6_9BILA</name>
<accession>A0A016VAC6</accession>
<dbReference type="EMBL" id="JARK01001349">
    <property type="protein sequence ID" value="EYC24589.1"/>
    <property type="molecule type" value="Genomic_DNA"/>
</dbReference>
<proteinExistence type="predicted"/>
<reference evidence="2" key="1">
    <citation type="journal article" date="2015" name="Nat. Genet.">
        <title>The genome and transcriptome of the zoonotic hookworm Ancylostoma ceylanicum identify infection-specific gene families.</title>
        <authorList>
            <person name="Schwarz E.M."/>
            <person name="Hu Y."/>
            <person name="Antoshechkin I."/>
            <person name="Miller M.M."/>
            <person name="Sternberg P.W."/>
            <person name="Aroian R.V."/>
        </authorList>
    </citation>
    <scope>NUCLEOTIDE SEQUENCE</scope>
    <source>
        <strain evidence="2">HY135</strain>
    </source>
</reference>
<keyword evidence="2" id="KW-1185">Reference proteome</keyword>
<comment type="caution">
    <text evidence="1">The sequence shown here is derived from an EMBL/GenBank/DDBJ whole genome shotgun (WGS) entry which is preliminary data.</text>
</comment>
<protein>
    <submittedName>
        <fullName evidence="1">Uncharacterized protein</fullName>
    </submittedName>
</protein>
<dbReference type="Proteomes" id="UP000024635">
    <property type="component" value="Unassembled WGS sequence"/>
</dbReference>
<organism evidence="1 2">
    <name type="scientific">Ancylostoma ceylanicum</name>
    <dbReference type="NCBI Taxonomy" id="53326"/>
    <lineage>
        <taxon>Eukaryota</taxon>
        <taxon>Metazoa</taxon>
        <taxon>Ecdysozoa</taxon>
        <taxon>Nematoda</taxon>
        <taxon>Chromadorea</taxon>
        <taxon>Rhabditida</taxon>
        <taxon>Rhabditina</taxon>
        <taxon>Rhabditomorpha</taxon>
        <taxon>Strongyloidea</taxon>
        <taxon>Ancylostomatidae</taxon>
        <taxon>Ancylostomatinae</taxon>
        <taxon>Ancylostoma</taxon>
    </lineage>
</organism>
<evidence type="ECO:0000313" key="1">
    <source>
        <dbReference type="EMBL" id="EYC24589.1"/>
    </source>
</evidence>
<dbReference type="AlphaFoldDB" id="A0A016VAC6"/>
<sequence>MCITETCHGYKIPRSSTFPTTPFIRSGKSACLCRRDRERATGVSLCSSTTSYEVLTEKTDVALCDVTSL</sequence>
<gene>
    <name evidence="1" type="primary">Acey_s0013.g1990</name>
    <name evidence="1" type="ORF">Y032_0013g1990</name>
</gene>